<organism evidence="1 2">
    <name type="scientific">Neotoma lepida</name>
    <name type="common">Desert woodrat</name>
    <dbReference type="NCBI Taxonomy" id="56216"/>
    <lineage>
        <taxon>Eukaryota</taxon>
        <taxon>Metazoa</taxon>
        <taxon>Chordata</taxon>
        <taxon>Craniata</taxon>
        <taxon>Vertebrata</taxon>
        <taxon>Euteleostomi</taxon>
        <taxon>Mammalia</taxon>
        <taxon>Eutheria</taxon>
        <taxon>Euarchontoglires</taxon>
        <taxon>Glires</taxon>
        <taxon>Rodentia</taxon>
        <taxon>Myomorpha</taxon>
        <taxon>Muroidea</taxon>
        <taxon>Cricetidae</taxon>
        <taxon>Neotominae</taxon>
        <taxon>Neotoma</taxon>
    </lineage>
</organism>
<keyword evidence="2" id="KW-1185">Reference proteome</keyword>
<evidence type="ECO:0000313" key="1">
    <source>
        <dbReference type="EMBL" id="OBS71330.1"/>
    </source>
</evidence>
<comment type="caution">
    <text evidence="1">The sequence shown here is derived from an EMBL/GenBank/DDBJ whole genome shotgun (WGS) entry which is preliminary data.</text>
</comment>
<dbReference type="Proteomes" id="UP000092124">
    <property type="component" value="Unassembled WGS sequence"/>
</dbReference>
<dbReference type="OrthoDB" id="126772at2759"/>
<proteinExistence type="predicted"/>
<gene>
    <name evidence="1" type="ORF">A6R68_00163</name>
</gene>
<name>A0A1A6H0H1_NEOLE</name>
<dbReference type="EMBL" id="LZPO01058615">
    <property type="protein sequence ID" value="OBS71330.1"/>
    <property type="molecule type" value="Genomic_DNA"/>
</dbReference>
<protein>
    <submittedName>
        <fullName evidence="1">Uncharacterized protein</fullName>
    </submittedName>
</protein>
<evidence type="ECO:0000313" key="2">
    <source>
        <dbReference type="Proteomes" id="UP000092124"/>
    </source>
</evidence>
<reference evidence="1 2" key="1">
    <citation type="submission" date="2016-06" db="EMBL/GenBank/DDBJ databases">
        <title>The Draft Genome Sequence and Annotation of the Desert Woodrat Neotoma lepida.</title>
        <authorList>
            <person name="Campbell M."/>
            <person name="Oakeson K.F."/>
            <person name="Yandell M."/>
            <person name="Halpert J.R."/>
            <person name="Dearing D."/>
        </authorList>
    </citation>
    <scope>NUCLEOTIDE SEQUENCE [LARGE SCALE GENOMIC DNA]</scope>
    <source>
        <strain evidence="1">417</strain>
        <tissue evidence="1">Liver</tissue>
    </source>
</reference>
<feature type="non-terminal residue" evidence="1">
    <location>
        <position position="1"/>
    </location>
</feature>
<dbReference type="AlphaFoldDB" id="A0A1A6H0H1"/>
<sequence>RSSVTMKATFSIALLVLAVSVCTSFAIGLVQQKCKELLDTFLLQSQ</sequence>
<accession>A0A1A6H0H1</accession>